<feature type="transmembrane region" description="Helical" evidence="2">
    <location>
        <begin position="60"/>
        <end position="81"/>
    </location>
</feature>
<reference evidence="3 4" key="1">
    <citation type="journal article" date="2022" name="bioRxiv">
        <title>Genomics of Preaxostyla Flagellates Illuminates Evolutionary Transitions and the Path Towards Mitochondrial Loss.</title>
        <authorList>
            <person name="Novak L.V.F."/>
            <person name="Treitli S.C."/>
            <person name="Pyrih J."/>
            <person name="Halakuc P."/>
            <person name="Pipaliya S.V."/>
            <person name="Vacek V."/>
            <person name="Brzon O."/>
            <person name="Soukal P."/>
            <person name="Eme L."/>
            <person name="Dacks J.B."/>
            <person name="Karnkowska A."/>
            <person name="Elias M."/>
            <person name="Hampl V."/>
        </authorList>
    </citation>
    <scope>NUCLEOTIDE SEQUENCE [LARGE SCALE GENOMIC DNA]</scope>
    <source>
        <strain evidence="3">NAU3</strain>
        <tissue evidence="3">Gut</tissue>
    </source>
</reference>
<evidence type="ECO:0000256" key="2">
    <source>
        <dbReference type="SAM" id="Phobius"/>
    </source>
</evidence>
<protein>
    <submittedName>
        <fullName evidence="3">Uncharacterized protein</fullName>
    </submittedName>
</protein>
<proteinExistence type="predicted"/>
<name>A0ABQ9X9H7_9EUKA</name>
<accession>A0ABQ9X9H7</accession>
<keyword evidence="2" id="KW-1133">Transmembrane helix</keyword>
<comment type="caution">
    <text evidence="3">The sequence shown here is derived from an EMBL/GenBank/DDBJ whole genome shotgun (WGS) entry which is preliminary data.</text>
</comment>
<keyword evidence="4" id="KW-1185">Reference proteome</keyword>
<keyword evidence="2" id="KW-0472">Membrane</keyword>
<evidence type="ECO:0000256" key="1">
    <source>
        <dbReference type="SAM" id="MobiDB-lite"/>
    </source>
</evidence>
<organism evidence="3 4">
    <name type="scientific">Blattamonas nauphoetae</name>
    <dbReference type="NCBI Taxonomy" id="2049346"/>
    <lineage>
        <taxon>Eukaryota</taxon>
        <taxon>Metamonada</taxon>
        <taxon>Preaxostyla</taxon>
        <taxon>Oxymonadida</taxon>
        <taxon>Blattamonas</taxon>
    </lineage>
</organism>
<evidence type="ECO:0000313" key="4">
    <source>
        <dbReference type="Proteomes" id="UP001281761"/>
    </source>
</evidence>
<evidence type="ECO:0000313" key="3">
    <source>
        <dbReference type="EMBL" id="KAK2947897.1"/>
    </source>
</evidence>
<keyword evidence="2" id="KW-0812">Transmembrane</keyword>
<dbReference type="Proteomes" id="UP001281761">
    <property type="component" value="Unassembled WGS sequence"/>
</dbReference>
<sequence length="131" mass="15563">MIVARQPCSDVKRRLTELKSDILQPQMILRSRTIQPKRYPESNLTDHTFTHTSHPSSQSQYGWCVLLLSLRFVLLVLRMILLCRRNQQRRYPESRRTDHPDQPTLNSMRLEEADLSLEDRSWEIFFGNVHS</sequence>
<dbReference type="EMBL" id="JARBJD010000188">
    <property type="protein sequence ID" value="KAK2947897.1"/>
    <property type="molecule type" value="Genomic_DNA"/>
</dbReference>
<gene>
    <name evidence="3" type="ORF">BLNAU_17124</name>
</gene>
<feature type="region of interest" description="Disordered" evidence="1">
    <location>
        <begin position="88"/>
        <end position="107"/>
    </location>
</feature>
<feature type="compositionally biased region" description="Basic and acidic residues" evidence="1">
    <location>
        <begin position="90"/>
        <end position="101"/>
    </location>
</feature>